<dbReference type="HOGENOM" id="CLU_056606_1_0_1"/>
<feature type="compositionally biased region" description="Basic and acidic residues" evidence="1">
    <location>
        <begin position="240"/>
        <end position="253"/>
    </location>
</feature>
<feature type="compositionally biased region" description="Low complexity" evidence="1">
    <location>
        <begin position="95"/>
        <end position="107"/>
    </location>
</feature>
<dbReference type="OrthoDB" id="5388207at2759"/>
<organism evidence="2 3">
    <name type="scientific">Stachybotrys chartarum (strain CBS 109288 / IBT 7711)</name>
    <name type="common">Toxic black mold</name>
    <name type="synonym">Stilbospora chartarum</name>
    <dbReference type="NCBI Taxonomy" id="1280523"/>
    <lineage>
        <taxon>Eukaryota</taxon>
        <taxon>Fungi</taxon>
        <taxon>Dikarya</taxon>
        <taxon>Ascomycota</taxon>
        <taxon>Pezizomycotina</taxon>
        <taxon>Sordariomycetes</taxon>
        <taxon>Hypocreomycetidae</taxon>
        <taxon>Hypocreales</taxon>
        <taxon>Stachybotryaceae</taxon>
        <taxon>Stachybotrys</taxon>
    </lineage>
</organism>
<dbReference type="AlphaFoldDB" id="A0A084AG75"/>
<proteinExistence type="predicted"/>
<evidence type="ECO:0000256" key="1">
    <source>
        <dbReference type="SAM" id="MobiDB-lite"/>
    </source>
</evidence>
<dbReference type="Proteomes" id="UP000028045">
    <property type="component" value="Unassembled WGS sequence"/>
</dbReference>
<dbReference type="EMBL" id="KL648743">
    <property type="protein sequence ID" value="KEY64304.1"/>
    <property type="molecule type" value="Genomic_DNA"/>
</dbReference>
<keyword evidence="3" id="KW-1185">Reference proteome</keyword>
<accession>A0A084AG75</accession>
<feature type="compositionally biased region" description="Polar residues" evidence="1">
    <location>
        <begin position="108"/>
        <end position="123"/>
    </location>
</feature>
<evidence type="ECO:0000313" key="2">
    <source>
        <dbReference type="EMBL" id="KEY64304.1"/>
    </source>
</evidence>
<name>A0A084AG75_STACB</name>
<gene>
    <name evidence="2" type="ORF">S7711_06350</name>
</gene>
<feature type="compositionally biased region" description="Basic and acidic residues" evidence="1">
    <location>
        <begin position="181"/>
        <end position="191"/>
    </location>
</feature>
<feature type="compositionally biased region" description="Basic and acidic residues" evidence="1">
    <location>
        <begin position="210"/>
        <end position="228"/>
    </location>
</feature>
<protein>
    <submittedName>
        <fullName evidence="2">Uncharacterized protein</fullName>
    </submittedName>
</protein>
<feature type="compositionally biased region" description="Polar residues" evidence="1">
    <location>
        <begin position="56"/>
        <end position="84"/>
    </location>
</feature>
<reference evidence="2 3" key="1">
    <citation type="journal article" date="2014" name="BMC Genomics">
        <title>Comparative genome sequencing reveals chemotype-specific gene clusters in the toxigenic black mold Stachybotrys.</title>
        <authorList>
            <person name="Semeiks J."/>
            <person name="Borek D."/>
            <person name="Otwinowski Z."/>
            <person name="Grishin N.V."/>
        </authorList>
    </citation>
    <scope>NUCLEOTIDE SEQUENCE [LARGE SCALE GENOMIC DNA]</scope>
    <source>
        <strain evidence="3">CBS 109288 / IBT 7711</strain>
    </source>
</reference>
<feature type="compositionally biased region" description="Polar residues" evidence="1">
    <location>
        <begin position="155"/>
        <end position="171"/>
    </location>
</feature>
<evidence type="ECO:0000313" key="3">
    <source>
        <dbReference type="Proteomes" id="UP000028045"/>
    </source>
</evidence>
<sequence length="259" mass="26851">METINNMANAAAKAVWGEGQTNREPISGAKGDVARGEPYDAGNMETPYQERLENDLGSNTGSKTAENTTESEPAGRTTESTSFENVARSAPIGKTTEATPATTSHTENSAYASTDSPAQQEQQEAGLLNEADLKGTGPRPLEVVAKENGGDASPKSGSPDNVGRSENTLDSAVSGENVVEADSKGTGEEYVKASGLAADGGDFDATKPGAGREADRLLEQKGVHREDAAGPGGHSGSSHGDQKDKPSLGERIKAKFHKH</sequence>
<feature type="region of interest" description="Disordered" evidence="1">
    <location>
        <begin position="13"/>
        <end position="259"/>
    </location>
</feature>